<reference evidence="1" key="1">
    <citation type="submission" date="2020-11" db="EMBL/GenBank/DDBJ databases">
        <authorList>
            <person name="Tran Van P."/>
        </authorList>
    </citation>
    <scope>NUCLEOTIDE SEQUENCE</scope>
</reference>
<accession>A0A7R8WLI0</accession>
<dbReference type="EMBL" id="OB667439">
    <property type="protein sequence ID" value="CAD7233986.1"/>
    <property type="molecule type" value="Genomic_DNA"/>
</dbReference>
<proteinExistence type="predicted"/>
<dbReference type="AlphaFoldDB" id="A0A7R8WLI0"/>
<evidence type="ECO:0000313" key="1">
    <source>
        <dbReference type="EMBL" id="CAD7233986.1"/>
    </source>
</evidence>
<dbReference type="OrthoDB" id="5959043at2759"/>
<protein>
    <submittedName>
        <fullName evidence="1">Uncharacterized protein</fullName>
    </submittedName>
</protein>
<gene>
    <name evidence="1" type="ORF">CTOB1V02_LOCUS11804</name>
</gene>
<name>A0A7R8WLI0_9CRUS</name>
<feature type="non-terminal residue" evidence="1">
    <location>
        <position position="1"/>
    </location>
</feature>
<organism evidence="1">
    <name type="scientific">Cyprideis torosa</name>
    <dbReference type="NCBI Taxonomy" id="163714"/>
    <lineage>
        <taxon>Eukaryota</taxon>
        <taxon>Metazoa</taxon>
        <taxon>Ecdysozoa</taxon>
        <taxon>Arthropoda</taxon>
        <taxon>Crustacea</taxon>
        <taxon>Oligostraca</taxon>
        <taxon>Ostracoda</taxon>
        <taxon>Podocopa</taxon>
        <taxon>Podocopida</taxon>
        <taxon>Cytherocopina</taxon>
        <taxon>Cytheroidea</taxon>
        <taxon>Cytherideidae</taxon>
        <taxon>Cyprideis</taxon>
    </lineage>
</organism>
<sequence>RLKGIPCDRHISSESVVEGEVLTKNVPPGARKSLNFVALSEDLRKMFSDASAQQVYSTNENKDHSKSDIAILESLGTEGSKRALEVLNNFPDPGTSDITDNITRHLCCSAFPYIKNGGVHSELGARYENLTLSCCEQCEGKEIQLL</sequence>